<feature type="domain" description="Gfo/Idh/MocA-like oxidoreductase N-terminal" evidence="1">
    <location>
        <begin position="52"/>
        <end position="169"/>
    </location>
</feature>
<dbReference type="PANTHER" id="PTHR43818:SF10">
    <property type="entry name" value="NADH-DEPENDENT DEHYDROGENASE-RELATED"/>
    <property type="match status" value="1"/>
</dbReference>
<dbReference type="Gene3D" id="3.40.50.720">
    <property type="entry name" value="NAD(P)-binding Rossmann-like Domain"/>
    <property type="match status" value="1"/>
</dbReference>
<evidence type="ECO:0000313" key="3">
    <source>
        <dbReference type="EMBL" id="GAA5133137.1"/>
    </source>
</evidence>
<dbReference type="SUPFAM" id="SSF55347">
    <property type="entry name" value="Glyceraldehyde-3-phosphate dehydrogenase-like, C-terminal domain"/>
    <property type="match status" value="1"/>
</dbReference>
<dbReference type="SUPFAM" id="SSF51735">
    <property type="entry name" value="NAD(P)-binding Rossmann-fold domains"/>
    <property type="match status" value="1"/>
</dbReference>
<comment type="caution">
    <text evidence="3">The sequence shown here is derived from an EMBL/GenBank/DDBJ whole genome shotgun (WGS) entry which is preliminary data.</text>
</comment>
<accession>A0ABP9NVF5</accession>
<proteinExistence type="predicted"/>
<gene>
    <name evidence="3" type="ORF">GCM10023213_02420</name>
</gene>
<dbReference type="PANTHER" id="PTHR43818">
    <property type="entry name" value="BCDNA.GH03377"/>
    <property type="match status" value="1"/>
</dbReference>
<dbReference type="InterPro" id="IPR036291">
    <property type="entry name" value="NAD(P)-bd_dom_sf"/>
</dbReference>
<dbReference type="Gene3D" id="3.30.360.10">
    <property type="entry name" value="Dihydrodipicolinate Reductase, domain 2"/>
    <property type="match status" value="1"/>
</dbReference>
<sequence length="453" mass="49912">MPVKPLTDMTPPLSASLTRRRFLTQATGTLFAAPFITTGMRAASPNGKLRHAAFGAAGMSMADMTAMSNHPLWELAAVCDVDTRKFDQIKKKWPNAKCYQDWQEMLEKEAGNIDSVNVSTPDHMHGPMGLKAMELGKHVYGQKPLAQNLHECRKLMLKARETGVMTQMGIQVSSSFTERLAVAIIQQGTIGKVKEVHTFSNKFWGDMDPVPQKSDPVPAQFDWQKWLGTATDRPYIEGYYHPGQWRKRRDFGTGTLGDMGCHMFSGWFRALDLAAPIGVKSKGPAPLNATNWAIDAVVEYTFKGTAHTAADTVKVTWYDGNARPPAEVMALADPAKFPGQGSIYIGTEGVLLSPHTSTPLLYPRDKFTGFKYPKLEPRDHWADFIDCCLKGGSQKPSANFDYAGPLTEAVLLGCLASAFPNEDLKWDAPALKITNSEAANALVKRQYRPGTEI</sequence>
<dbReference type="Pfam" id="PF01408">
    <property type="entry name" value="GFO_IDH_MocA"/>
    <property type="match status" value="1"/>
</dbReference>
<dbReference type="Pfam" id="PF19051">
    <property type="entry name" value="GFO_IDH_MocA_C2"/>
    <property type="match status" value="1"/>
</dbReference>
<reference evidence="4" key="1">
    <citation type="journal article" date="2019" name="Int. J. Syst. Evol. Microbiol.">
        <title>The Global Catalogue of Microorganisms (GCM) 10K type strain sequencing project: providing services to taxonomists for standard genome sequencing and annotation.</title>
        <authorList>
            <consortium name="The Broad Institute Genomics Platform"/>
            <consortium name="The Broad Institute Genome Sequencing Center for Infectious Disease"/>
            <person name="Wu L."/>
            <person name="Ma J."/>
        </authorList>
    </citation>
    <scope>NUCLEOTIDE SEQUENCE [LARGE SCALE GENOMIC DNA]</scope>
    <source>
        <strain evidence="4">JCM 18053</strain>
    </source>
</reference>
<dbReference type="Proteomes" id="UP001499852">
    <property type="component" value="Unassembled WGS sequence"/>
</dbReference>
<evidence type="ECO:0000259" key="2">
    <source>
        <dbReference type="Pfam" id="PF19051"/>
    </source>
</evidence>
<keyword evidence="4" id="KW-1185">Reference proteome</keyword>
<dbReference type="InterPro" id="IPR043906">
    <property type="entry name" value="Gfo/Idh/MocA_OxRdtase_bact_C"/>
</dbReference>
<dbReference type="InterPro" id="IPR000683">
    <property type="entry name" value="Gfo/Idh/MocA-like_OxRdtase_N"/>
</dbReference>
<dbReference type="EMBL" id="BAABIA010000001">
    <property type="protein sequence ID" value="GAA5133137.1"/>
    <property type="molecule type" value="Genomic_DNA"/>
</dbReference>
<organism evidence="3 4">
    <name type="scientific">Prosthecobacter algae</name>
    <dbReference type="NCBI Taxonomy" id="1144682"/>
    <lineage>
        <taxon>Bacteria</taxon>
        <taxon>Pseudomonadati</taxon>
        <taxon>Verrucomicrobiota</taxon>
        <taxon>Verrucomicrobiia</taxon>
        <taxon>Verrucomicrobiales</taxon>
        <taxon>Verrucomicrobiaceae</taxon>
        <taxon>Prosthecobacter</taxon>
    </lineage>
</organism>
<protein>
    <submittedName>
        <fullName evidence="3">Gfo/Idh/MocA family oxidoreductase</fullName>
    </submittedName>
</protein>
<evidence type="ECO:0000313" key="4">
    <source>
        <dbReference type="Proteomes" id="UP001499852"/>
    </source>
</evidence>
<name>A0ABP9NVF5_9BACT</name>
<dbReference type="InterPro" id="IPR050463">
    <property type="entry name" value="Gfo/Idh/MocA_oxidrdct_glycsds"/>
</dbReference>
<evidence type="ECO:0000259" key="1">
    <source>
        <dbReference type="Pfam" id="PF01408"/>
    </source>
</evidence>
<feature type="domain" description="Gfo/Idh/MocA-like oxidoreductase bacterial type C-terminal" evidence="2">
    <location>
        <begin position="197"/>
        <end position="280"/>
    </location>
</feature>